<evidence type="ECO:0000256" key="1">
    <source>
        <dbReference type="ARBA" id="ARBA00008027"/>
    </source>
</evidence>
<dbReference type="Proteomes" id="UP000580043">
    <property type="component" value="Unassembled WGS sequence"/>
</dbReference>
<dbReference type="Pfam" id="PF04319">
    <property type="entry name" value="NifZ"/>
    <property type="match status" value="1"/>
</dbReference>
<dbReference type="InterPro" id="IPR007415">
    <property type="entry name" value="Nitrogenase_MoFe_mat_NifZ"/>
</dbReference>
<proteinExistence type="inferred from homology"/>
<gene>
    <name evidence="3" type="ORF">HHL15_09565</name>
</gene>
<organism evidence="3 4">
    <name type="scientific">Zoogloea dura</name>
    <dbReference type="NCBI Taxonomy" id="2728840"/>
    <lineage>
        <taxon>Bacteria</taxon>
        <taxon>Pseudomonadati</taxon>
        <taxon>Pseudomonadota</taxon>
        <taxon>Betaproteobacteria</taxon>
        <taxon>Rhodocyclales</taxon>
        <taxon>Zoogloeaceae</taxon>
        <taxon>Zoogloea</taxon>
    </lineage>
</organism>
<reference evidence="3 4" key="1">
    <citation type="submission" date="2020-04" db="EMBL/GenBank/DDBJ databases">
        <title>Zoogloea sp. G-4-1-14 isolated from soil.</title>
        <authorList>
            <person name="Dahal R.H."/>
        </authorList>
    </citation>
    <scope>NUCLEOTIDE SEQUENCE [LARGE SCALE GENOMIC DNA]</scope>
    <source>
        <strain evidence="3 4">G-4-1-14</strain>
    </source>
</reference>
<evidence type="ECO:0000313" key="3">
    <source>
        <dbReference type="EMBL" id="NML25989.1"/>
    </source>
</evidence>
<keyword evidence="2" id="KW-0535">Nitrogen fixation</keyword>
<accession>A0A848G443</accession>
<dbReference type="RefSeq" id="WP_169145539.1">
    <property type="nucleotide sequence ID" value="NZ_JABBGA010000006.1"/>
</dbReference>
<dbReference type="EMBL" id="JABBGA010000006">
    <property type="protein sequence ID" value="NML25989.1"/>
    <property type="molecule type" value="Genomic_DNA"/>
</dbReference>
<keyword evidence="4" id="KW-1185">Reference proteome</keyword>
<dbReference type="GO" id="GO:0009399">
    <property type="term" value="P:nitrogen fixation"/>
    <property type="evidence" value="ECO:0007669"/>
    <property type="project" value="InterPro"/>
</dbReference>
<protein>
    <submittedName>
        <fullName evidence="3">Nitrogen fixation protein NifZ</fullName>
    </submittedName>
</protein>
<name>A0A848G443_9RHOO</name>
<comment type="similarity">
    <text evidence="1">Belongs to the NifZ family.</text>
</comment>
<evidence type="ECO:0000313" key="4">
    <source>
        <dbReference type="Proteomes" id="UP000580043"/>
    </source>
</evidence>
<sequence>MIEPREPKYQWGQQVAAATDLFNDGSHPEVPEDELIVSAGTTGEVVQIGHHEEANIPVYIVEFGAAEGRVGRVVGCLEEELAAA</sequence>
<dbReference type="AlphaFoldDB" id="A0A848G443"/>
<comment type="caution">
    <text evidence="3">The sequence shown here is derived from an EMBL/GenBank/DDBJ whole genome shotgun (WGS) entry which is preliminary data.</text>
</comment>
<evidence type="ECO:0000256" key="2">
    <source>
        <dbReference type="ARBA" id="ARBA00023231"/>
    </source>
</evidence>